<sequence length="116" mass="12800">MSRTSKAPEIALPHPLQGVYIGSEASSADRSTANMKVLIVLLLVAATLSASYRPRHRRMALPQLENAAGEKVLSVKQKDTRHALKQHHQQFDQSFGDDGGYFWPSTAGENIYVIPQ</sequence>
<reference evidence="2 3" key="1">
    <citation type="submission" date="2019-05" db="EMBL/GenBank/DDBJ databases">
        <title>Another draft genome of Portunus trituberculatus and its Hox gene families provides insights of decapod evolution.</title>
        <authorList>
            <person name="Jeong J.-H."/>
            <person name="Song I."/>
            <person name="Kim S."/>
            <person name="Choi T."/>
            <person name="Kim D."/>
            <person name="Ryu S."/>
            <person name="Kim W."/>
        </authorList>
    </citation>
    <scope>NUCLEOTIDE SEQUENCE [LARGE SCALE GENOMIC DNA]</scope>
    <source>
        <tissue evidence="2">Muscle</tissue>
    </source>
</reference>
<evidence type="ECO:0000313" key="2">
    <source>
        <dbReference type="EMBL" id="MPC85621.1"/>
    </source>
</evidence>
<accession>A0A5B7IJM9</accession>
<protein>
    <submittedName>
        <fullName evidence="2">Uncharacterized protein</fullName>
    </submittedName>
</protein>
<dbReference type="EMBL" id="VSRR010068990">
    <property type="protein sequence ID" value="MPC85621.1"/>
    <property type="molecule type" value="Genomic_DNA"/>
</dbReference>
<feature type="transmembrane region" description="Helical" evidence="1">
    <location>
        <begin position="33"/>
        <end position="52"/>
    </location>
</feature>
<name>A0A5B7IJM9_PORTR</name>
<proteinExistence type="predicted"/>
<evidence type="ECO:0000313" key="3">
    <source>
        <dbReference type="Proteomes" id="UP000324222"/>
    </source>
</evidence>
<keyword evidence="1" id="KW-0472">Membrane</keyword>
<comment type="caution">
    <text evidence="2">The sequence shown here is derived from an EMBL/GenBank/DDBJ whole genome shotgun (WGS) entry which is preliminary data.</text>
</comment>
<organism evidence="2 3">
    <name type="scientific">Portunus trituberculatus</name>
    <name type="common">Swimming crab</name>
    <name type="synonym">Neptunus trituberculatus</name>
    <dbReference type="NCBI Taxonomy" id="210409"/>
    <lineage>
        <taxon>Eukaryota</taxon>
        <taxon>Metazoa</taxon>
        <taxon>Ecdysozoa</taxon>
        <taxon>Arthropoda</taxon>
        <taxon>Crustacea</taxon>
        <taxon>Multicrustacea</taxon>
        <taxon>Malacostraca</taxon>
        <taxon>Eumalacostraca</taxon>
        <taxon>Eucarida</taxon>
        <taxon>Decapoda</taxon>
        <taxon>Pleocyemata</taxon>
        <taxon>Brachyura</taxon>
        <taxon>Eubrachyura</taxon>
        <taxon>Portunoidea</taxon>
        <taxon>Portunidae</taxon>
        <taxon>Portuninae</taxon>
        <taxon>Portunus</taxon>
    </lineage>
</organism>
<keyword evidence="3" id="KW-1185">Reference proteome</keyword>
<evidence type="ECO:0000256" key="1">
    <source>
        <dbReference type="SAM" id="Phobius"/>
    </source>
</evidence>
<dbReference type="Proteomes" id="UP000324222">
    <property type="component" value="Unassembled WGS sequence"/>
</dbReference>
<keyword evidence="1" id="KW-1133">Transmembrane helix</keyword>
<gene>
    <name evidence="2" type="ORF">E2C01_080401</name>
</gene>
<keyword evidence="1" id="KW-0812">Transmembrane</keyword>
<dbReference type="AlphaFoldDB" id="A0A5B7IJM9"/>